<evidence type="ECO:0000313" key="2">
    <source>
        <dbReference type="EMBL" id="CBK95563.1"/>
    </source>
</evidence>
<evidence type="ECO:0000256" key="1">
    <source>
        <dbReference type="SAM" id="MobiDB-lite"/>
    </source>
</evidence>
<dbReference type="AlphaFoldDB" id="D4JR44"/>
<evidence type="ECO:0000313" key="3">
    <source>
        <dbReference type="Proteomes" id="UP000008803"/>
    </source>
</evidence>
<dbReference type="PATRIC" id="fig|657319.3.peg.2371"/>
<dbReference type="HOGENOM" id="CLU_3328077_0_0_9"/>
<feature type="compositionally biased region" description="Basic and acidic residues" evidence="1">
    <location>
        <begin position="24"/>
        <end position="38"/>
    </location>
</feature>
<sequence length="38" mass="4411">MMKKGVRYEYCNGRAGGNLKKPQPHGEKFCGRNDKKKR</sequence>
<proteinExistence type="predicted"/>
<gene>
    <name evidence="2" type="ORF">EUS_02240</name>
</gene>
<dbReference type="EMBL" id="FP929044">
    <property type="protein sequence ID" value="CBK95563.1"/>
    <property type="molecule type" value="Genomic_DNA"/>
</dbReference>
<protein>
    <submittedName>
        <fullName evidence="2">Uncharacterized protein</fullName>
    </submittedName>
</protein>
<dbReference type="Proteomes" id="UP000008803">
    <property type="component" value="Chromosome"/>
</dbReference>
<dbReference type="KEGG" id="esu:EUS_02240"/>
<organism evidence="2 3">
    <name type="scientific">[Eubacterium] siraeum 70/3</name>
    <dbReference type="NCBI Taxonomy" id="657319"/>
    <lineage>
        <taxon>Bacteria</taxon>
        <taxon>Bacillati</taxon>
        <taxon>Bacillota</taxon>
        <taxon>Clostridia</taxon>
        <taxon>Eubacteriales</taxon>
        <taxon>Oscillospiraceae</taxon>
        <taxon>Oscillospiraceae incertae sedis</taxon>
    </lineage>
</organism>
<accession>D4JR44</accession>
<feature type="region of interest" description="Disordered" evidence="1">
    <location>
        <begin position="12"/>
        <end position="38"/>
    </location>
</feature>
<reference evidence="2 3" key="2">
    <citation type="submission" date="2010-03" db="EMBL/GenBank/DDBJ databases">
        <authorList>
            <person name="Pajon A."/>
        </authorList>
    </citation>
    <scope>NUCLEOTIDE SEQUENCE [LARGE SCALE GENOMIC DNA]</scope>
    <source>
        <strain evidence="2 3">70/3</strain>
    </source>
</reference>
<name>D4JR44_9FIRM</name>
<reference evidence="2 3" key="1">
    <citation type="submission" date="2010-03" db="EMBL/GenBank/DDBJ databases">
        <title>The genome sequence of Eubacterium siraeum 70/3.</title>
        <authorList>
            <consortium name="metaHIT consortium -- http://www.metahit.eu/"/>
            <person name="Pajon A."/>
            <person name="Turner K."/>
            <person name="Parkhill J."/>
            <person name="Duncan S."/>
            <person name="Flint H."/>
        </authorList>
    </citation>
    <scope>NUCLEOTIDE SEQUENCE [LARGE SCALE GENOMIC DNA]</scope>
    <source>
        <strain evidence="2 3">70/3</strain>
    </source>
</reference>
<dbReference type="BioCyc" id="ESIR657319:G136K-188-MONOMER"/>